<keyword evidence="7" id="KW-0963">Cytoplasm</keyword>
<accession>A0A811VG49</accession>
<evidence type="ECO:0000313" key="17">
    <source>
        <dbReference type="Proteomes" id="UP000606786"/>
    </source>
</evidence>
<evidence type="ECO:0000256" key="5">
    <source>
        <dbReference type="ARBA" id="ARBA00012158"/>
    </source>
</evidence>
<proteinExistence type="inferred from homology"/>
<dbReference type="FunFam" id="2.60.120.1020:FF:000001">
    <property type="entry name" value="Peptide-N(4)-(N-acetyl-beta-glucosaminyl)asparagine amidase"/>
    <property type="match status" value="1"/>
</dbReference>
<dbReference type="EMBL" id="CAJHJT010000056">
    <property type="protein sequence ID" value="CAD7014031.1"/>
    <property type="molecule type" value="Genomic_DNA"/>
</dbReference>
<evidence type="ECO:0000256" key="7">
    <source>
        <dbReference type="ARBA" id="ARBA00022490"/>
    </source>
</evidence>
<dbReference type="InterPro" id="IPR038765">
    <property type="entry name" value="Papain-like_cys_pep_sf"/>
</dbReference>
<dbReference type="Pfam" id="PF04721">
    <property type="entry name" value="PAW"/>
    <property type="match status" value="1"/>
</dbReference>
<protein>
    <recommendedName>
        <fullName evidence="6">Peptide-N(4)-(N-acetyl-beta-glucosaminyl)asparagine amidase</fullName>
        <ecNumber evidence="5">3.5.1.52</ecNumber>
    </recommendedName>
    <alternativeName>
        <fullName evidence="12">Peptide:N-glycanase</fullName>
    </alternativeName>
</protein>
<dbReference type="OrthoDB" id="409136at2759"/>
<comment type="function">
    <text evidence="11">Specifically deglycosylates the denatured form of N-linked glycoproteins in the cytoplasm and assists their proteasome-mediated degradation. Cleaves the beta-aspartyl-glucosamine (GlcNAc) of the glycan and the amide side chain of Asn, converting Asn to Asp. Prefers proteins containing high-mannose over those bearing complex type oligosaccharides. Can recognize misfolded proteins in the endoplasmic reticulum that are exported to the cytosol to be destroyed and deglycosylate them, while it has no activity toward native proteins. Deglycosylation is a prerequisite for subsequent proteasome-mediated degradation of some, but not all, misfolded glycoproteins.</text>
</comment>
<reference evidence="16" key="1">
    <citation type="submission" date="2020-11" db="EMBL/GenBank/DDBJ databases">
        <authorList>
            <person name="Whitehead M."/>
        </authorList>
    </citation>
    <scope>NUCLEOTIDE SEQUENCE</scope>
    <source>
        <strain evidence="16">EGII</strain>
    </source>
</reference>
<keyword evidence="17" id="KW-1185">Reference proteome</keyword>
<comment type="similarity">
    <text evidence="4 13">Belongs to the transglutaminase-like superfamily. PNGase family.</text>
</comment>
<evidence type="ECO:0000259" key="15">
    <source>
        <dbReference type="PROSITE" id="PS51398"/>
    </source>
</evidence>
<comment type="subcellular location">
    <subcellularLocation>
        <location evidence="3">Cytoplasm</location>
    </subcellularLocation>
</comment>
<keyword evidence="8" id="KW-0479">Metal-binding</keyword>
<dbReference type="EC" id="3.5.1.52" evidence="5"/>
<evidence type="ECO:0000256" key="4">
    <source>
        <dbReference type="ARBA" id="ARBA00009390"/>
    </source>
</evidence>
<dbReference type="SMART" id="SM00580">
    <property type="entry name" value="PUG"/>
    <property type="match status" value="1"/>
</dbReference>
<evidence type="ECO:0000256" key="11">
    <source>
        <dbReference type="ARBA" id="ARBA00024870"/>
    </source>
</evidence>
<dbReference type="SUPFAM" id="SSF49785">
    <property type="entry name" value="Galactose-binding domain-like"/>
    <property type="match status" value="1"/>
</dbReference>
<evidence type="ECO:0000256" key="8">
    <source>
        <dbReference type="ARBA" id="ARBA00022723"/>
    </source>
</evidence>
<dbReference type="SMART" id="SM00460">
    <property type="entry name" value="TGc"/>
    <property type="match status" value="1"/>
</dbReference>
<dbReference type="Gene3D" id="2.60.120.1020">
    <property type="entry name" value="Peptide N glycanase, PAW domain"/>
    <property type="match status" value="1"/>
</dbReference>
<evidence type="ECO:0000256" key="13">
    <source>
        <dbReference type="PROSITE-ProRule" id="PRU00731"/>
    </source>
</evidence>
<dbReference type="InterPro" id="IPR038680">
    <property type="entry name" value="PAW_sf"/>
</dbReference>
<dbReference type="GO" id="GO:0006516">
    <property type="term" value="P:glycoprotein catabolic process"/>
    <property type="evidence" value="ECO:0007669"/>
    <property type="project" value="InterPro"/>
</dbReference>
<dbReference type="GO" id="GO:0046872">
    <property type="term" value="F:metal ion binding"/>
    <property type="evidence" value="ECO:0007669"/>
    <property type="project" value="UniProtKB-KW"/>
</dbReference>
<dbReference type="InterPro" id="IPR050883">
    <property type="entry name" value="PNGase"/>
</dbReference>
<evidence type="ECO:0000256" key="1">
    <source>
        <dbReference type="ARBA" id="ARBA00001650"/>
    </source>
</evidence>
<dbReference type="Pfam" id="PF01841">
    <property type="entry name" value="Transglut_core"/>
    <property type="match status" value="1"/>
</dbReference>
<dbReference type="PROSITE" id="PS51398">
    <property type="entry name" value="PAW"/>
    <property type="match status" value="1"/>
</dbReference>
<dbReference type="SUPFAM" id="SSF143503">
    <property type="entry name" value="PUG domain-like"/>
    <property type="match status" value="1"/>
</dbReference>
<dbReference type="Proteomes" id="UP000606786">
    <property type="component" value="Unassembled WGS sequence"/>
</dbReference>
<organism evidence="16 17">
    <name type="scientific">Ceratitis capitata</name>
    <name type="common">Mediterranean fruit fly</name>
    <name type="synonym">Tephritis capitata</name>
    <dbReference type="NCBI Taxonomy" id="7213"/>
    <lineage>
        <taxon>Eukaryota</taxon>
        <taxon>Metazoa</taxon>
        <taxon>Ecdysozoa</taxon>
        <taxon>Arthropoda</taxon>
        <taxon>Hexapoda</taxon>
        <taxon>Insecta</taxon>
        <taxon>Pterygota</taxon>
        <taxon>Neoptera</taxon>
        <taxon>Endopterygota</taxon>
        <taxon>Diptera</taxon>
        <taxon>Brachycera</taxon>
        <taxon>Muscomorpha</taxon>
        <taxon>Tephritoidea</taxon>
        <taxon>Tephritidae</taxon>
        <taxon>Ceratitis</taxon>
        <taxon>Ceratitis</taxon>
    </lineage>
</organism>
<comment type="cofactor">
    <cofactor evidence="2">
        <name>Zn(2+)</name>
        <dbReference type="ChEBI" id="CHEBI:29105"/>
    </cofactor>
</comment>
<evidence type="ECO:0000256" key="12">
    <source>
        <dbReference type="ARBA" id="ARBA00032901"/>
    </source>
</evidence>
<keyword evidence="10" id="KW-0862">Zinc</keyword>
<dbReference type="Gene3D" id="2.20.25.10">
    <property type="match status" value="1"/>
</dbReference>
<dbReference type="Pfam" id="PF09409">
    <property type="entry name" value="PUB"/>
    <property type="match status" value="1"/>
</dbReference>
<sequence length="683" mass="78595">MSEVNFDCIRSIEPSAIDNTPASVIASTSNTTATSTTFTSTTSPPSNASVPTTQAQLSQSLKNSKDAYLEATRILIVLMENVLKEPTNPKYRTIRIENKTIKEKLLSVAGIAQLLSAIGFKRSAIEYTLPKEVPLQRIQQYRDVLHERRESWLKGNPQTTIQVREAPKVNDNEMAAQRNEQTETEPLLTIITPSVPYQQRIRFPRVLQINNALLQSLESQSDAVMQYEDDKLLAAGRELIPIDDLTQKASEKLIAFQERIVAGECKEKEPCIRDLIVVELCNWFNTEFFEWVNHMPCRVCGSEESKLRRTQTEDDLRVEVSFCCGQETKFYRYNDVAQLLVSRKGRCGEYANCFTFLCRCLDYDARIVYSRFDHVWTEVYSESQMRWLHVDPSDNVVDSPLMYQHGWKRPIDYVFGYSCDDIQDVTWRYVNNHKETLQNRRLCGENDLLAAIIAIRDKRQKGFSAERKKALSQRAMLELFELAVERQPTEGELKGRSSGSLAWRQSRGEHAFNNIFVFTPNDTEINSKQFNMRYSCAKDIYERYLKVDEGDVKVLQTYKTWQSAQFSSRNIFRKVERDWKMAYLSREEGADRGEIVWKFDFSQAGLKIKSYNLRFERKTYGEGQIDVNVIADNGSANIIGASVFQIRAVLSGGKGDVAWQHAQLFRQSLNQADSLFDLQINFI</sequence>
<comment type="caution">
    <text evidence="16">The sequence shown here is derived from an EMBL/GenBank/DDBJ whole genome shotgun (WGS) entry which is preliminary data.</text>
</comment>
<dbReference type="GO" id="GO:0000224">
    <property type="term" value="F:peptide-N4-(N-acetyl-beta-glucosaminyl)asparagine amidase activity"/>
    <property type="evidence" value="ECO:0007669"/>
    <property type="project" value="UniProtKB-EC"/>
</dbReference>
<evidence type="ECO:0000256" key="14">
    <source>
        <dbReference type="SAM" id="MobiDB-lite"/>
    </source>
</evidence>
<dbReference type="GO" id="GO:0005829">
    <property type="term" value="C:cytosol"/>
    <property type="evidence" value="ECO:0007669"/>
    <property type="project" value="TreeGrafter"/>
</dbReference>
<evidence type="ECO:0000256" key="9">
    <source>
        <dbReference type="ARBA" id="ARBA00022801"/>
    </source>
</evidence>
<dbReference type="Gene3D" id="3.10.620.30">
    <property type="match status" value="1"/>
</dbReference>
<feature type="region of interest" description="Disordered" evidence="14">
    <location>
        <begin position="29"/>
        <end position="52"/>
    </location>
</feature>
<dbReference type="InterPro" id="IPR008979">
    <property type="entry name" value="Galactose-bd-like_sf"/>
</dbReference>
<dbReference type="InterPro" id="IPR006588">
    <property type="entry name" value="Peptide_N_glycanase_PAW_dom"/>
</dbReference>
<comment type="catalytic activity">
    <reaction evidence="1">
        <text>Hydrolysis of an N(4)-(acetyl-beta-D-glucosaminyl)asparagine residue in which the glucosamine residue may be further glycosylated, to yield a (substituted) N-acetyl-beta-D-glucosaminylamine and a peptide containing an aspartate residue.</text>
        <dbReference type="EC" id="3.5.1.52"/>
    </reaction>
</comment>
<evidence type="ECO:0000256" key="6">
    <source>
        <dbReference type="ARBA" id="ARBA00018546"/>
    </source>
</evidence>
<dbReference type="InterPro" id="IPR036339">
    <property type="entry name" value="PUB-like_dom_sf"/>
</dbReference>
<name>A0A811VG49_CERCA</name>
<dbReference type="Gene3D" id="1.20.58.2190">
    <property type="match status" value="1"/>
</dbReference>
<evidence type="ECO:0000256" key="2">
    <source>
        <dbReference type="ARBA" id="ARBA00001947"/>
    </source>
</evidence>
<dbReference type="PANTHER" id="PTHR12143:SF19">
    <property type="entry name" value="PEPTIDE-N(4)-(N-ACETYL-BETA-GLUCOSAMINYL)ASPARAGINE AMIDASE"/>
    <property type="match status" value="1"/>
</dbReference>
<dbReference type="GO" id="GO:0005634">
    <property type="term" value="C:nucleus"/>
    <property type="evidence" value="ECO:0007669"/>
    <property type="project" value="TreeGrafter"/>
</dbReference>
<evidence type="ECO:0000256" key="10">
    <source>
        <dbReference type="ARBA" id="ARBA00022833"/>
    </source>
</evidence>
<evidence type="ECO:0000313" key="16">
    <source>
        <dbReference type="EMBL" id="CAD7014031.1"/>
    </source>
</evidence>
<evidence type="ECO:0000256" key="3">
    <source>
        <dbReference type="ARBA" id="ARBA00004496"/>
    </source>
</evidence>
<dbReference type="PANTHER" id="PTHR12143">
    <property type="entry name" value="PEPTIDE N-GLYCANASE PNGASE -RELATED"/>
    <property type="match status" value="1"/>
</dbReference>
<feature type="domain" description="PAW" evidence="15">
    <location>
        <begin position="492"/>
        <end position="683"/>
    </location>
</feature>
<dbReference type="SMART" id="SM00613">
    <property type="entry name" value="PAW"/>
    <property type="match status" value="1"/>
</dbReference>
<dbReference type="InterPro" id="IPR018997">
    <property type="entry name" value="PUB_domain"/>
</dbReference>
<dbReference type="AlphaFoldDB" id="A0A811VG49"/>
<keyword evidence="9" id="KW-0378">Hydrolase</keyword>
<gene>
    <name evidence="16" type="ORF">CCAP1982_LOCUS22037</name>
</gene>
<dbReference type="InterPro" id="IPR002931">
    <property type="entry name" value="Transglutaminase-like"/>
</dbReference>
<dbReference type="SUPFAM" id="SSF54001">
    <property type="entry name" value="Cysteine proteinases"/>
    <property type="match status" value="1"/>
</dbReference>